<keyword evidence="2" id="KW-1185">Reference proteome</keyword>
<dbReference type="AlphaFoldDB" id="A0AAV4PHS6"/>
<sequence length="101" mass="10853">MKKKFLLPGENFSRSNAGRGWVERRLSKSGGNSINCSLVTTISFNTPGVGCGGGWRGGENMYRGGGVGEVSKEGSRVVLHSRRTIIGLIPRGGWVRENGFI</sequence>
<dbReference type="EMBL" id="BPLR01004709">
    <property type="protein sequence ID" value="GIX96892.1"/>
    <property type="molecule type" value="Genomic_DNA"/>
</dbReference>
<comment type="caution">
    <text evidence="1">The sequence shown here is derived from an EMBL/GenBank/DDBJ whole genome shotgun (WGS) entry which is preliminary data.</text>
</comment>
<evidence type="ECO:0000313" key="1">
    <source>
        <dbReference type="EMBL" id="GIX96892.1"/>
    </source>
</evidence>
<reference evidence="1 2" key="1">
    <citation type="submission" date="2021-06" db="EMBL/GenBank/DDBJ databases">
        <title>Caerostris extrusa draft genome.</title>
        <authorList>
            <person name="Kono N."/>
            <person name="Arakawa K."/>
        </authorList>
    </citation>
    <scope>NUCLEOTIDE SEQUENCE [LARGE SCALE GENOMIC DNA]</scope>
</reference>
<evidence type="ECO:0000313" key="2">
    <source>
        <dbReference type="Proteomes" id="UP001054945"/>
    </source>
</evidence>
<dbReference type="Proteomes" id="UP001054945">
    <property type="component" value="Unassembled WGS sequence"/>
</dbReference>
<organism evidence="1 2">
    <name type="scientific">Caerostris extrusa</name>
    <name type="common">Bark spider</name>
    <name type="synonym">Caerostris bankana</name>
    <dbReference type="NCBI Taxonomy" id="172846"/>
    <lineage>
        <taxon>Eukaryota</taxon>
        <taxon>Metazoa</taxon>
        <taxon>Ecdysozoa</taxon>
        <taxon>Arthropoda</taxon>
        <taxon>Chelicerata</taxon>
        <taxon>Arachnida</taxon>
        <taxon>Araneae</taxon>
        <taxon>Araneomorphae</taxon>
        <taxon>Entelegynae</taxon>
        <taxon>Araneoidea</taxon>
        <taxon>Araneidae</taxon>
        <taxon>Caerostris</taxon>
    </lineage>
</organism>
<name>A0AAV4PHS6_CAEEX</name>
<accession>A0AAV4PHS6</accession>
<gene>
    <name evidence="1" type="ORF">CEXT_483941</name>
</gene>
<protein>
    <submittedName>
        <fullName evidence="1">Uncharacterized protein</fullName>
    </submittedName>
</protein>
<proteinExistence type="predicted"/>